<dbReference type="EMBL" id="EAAA01000483">
    <property type="status" value="NOT_ANNOTATED_CDS"/>
    <property type="molecule type" value="Genomic_DNA"/>
</dbReference>
<evidence type="ECO:0000256" key="1">
    <source>
        <dbReference type="SAM" id="MobiDB-lite"/>
    </source>
</evidence>
<dbReference type="Proteomes" id="UP000008144">
    <property type="component" value="Chromosome 10"/>
</dbReference>
<keyword evidence="3" id="KW-1185">Reference proteome</keyword>
<feature type="compositionally biased region" description="Basic and acidic residues" evidence="1">
    <location>
        <begin position="72"/>
        <end position="92"/>
    </location>
</feature>
<accession>F6QHX9</accession>
<evidence type="ECO:0000313" key="3">
    <source>
        <dbReference type="Proteomes" id="UP000008144"/>
    </source>
</evidence>
<feature type="compositionally biased region" description="Low complexity" evidence="1">
    <location>
        <begin position="131"/>
        <end position="140"/>
    </location>
</feature>
<organism evidence="2 3">
    <name type="scientific">Ciona intestinalis</name>
    <name type="common">Transparent sea squirt</name>
    <name type="synonym">Ascidia intestinalis</name>
    <dbReference type="NCBI Taxonomy" id="7719"/>
    <lineage>
        <taxon>Eukaryota</taxon>
        <taxon>Metazoa</taxon>
        <taxon>Chordata</taxon>
        <taxon>Tunicata</taxon>
        <taxon>Ascidiacea</taxon>
        <taxon>Phlebobranchia</taxon>
        <taxon>Cionidae</taxon>
        <taxon>Ciona</taxon>
    </lineage>
</organism>
<reference evidence="2" key="4">
    <citation type="submission" date="2025-09" db="UniProtKB">
        <authorList>
            <consortium name="Ensembl"/>
        </authorList>
    </citation>
    <scope>IDENTIFICATION</scope>
</reference>
<sequence>MPLDARRQSEAVKAVIGNLSPLLLMAAGLQERGSRSGVVRRRAADTALEDSDNDSNGELNSESGSRPGTSESQKRPEEPTEQNSETKPEGKKGLMKLLRRKVLVPMRLKKMMDPANKPAPKTLNVGQNEEQASSDASTAATAAPQLLSLLQKVNRVSASDDESK</sequence>
<protein>
    <submittedName>
        <fullName evidence="2">Uncharacterized protein</fullName>
    </submittedName>
</protein>
<reference evidence="2" key="2">
    <citation type="journal article" date="2008" name="Genome Biol.">
        <title>Improved genome assembly and evidence-based global gene model set for the chordate Ciona intestinalis: new insight into intron and operon populations.</title>
        <authorList>
            <person name="Satou Y."/>
            <person name="Mineta K."/>
            <person name="Ogasawara M."/>
            <person name="Sasakura Y."/>
            <person name="Shoguchi E."/>
            <person name="Ueno K."/>
            <person name="Yamada L."/>
            <person name="Matsumoto J."/>
            <person name="Wasserscheid J."/>
            <person name="Dewar K."/>
            <person name="Wiley G.B."/>
            <person name="Macmil S.L."/>
            <person name="Roe B.A."/>
            <person name="Zeller R.W."/>
            <person name="Hastings K.E."/>
            <person name="Lemaire P."/>
            <person name="Lindquist E."/>
            <person name="Endo T."/>
            <person name="Hotta K."/>
            <person name="Inaba K."/>
        </authorList>
    </citation>
    <scope>NUCLEOTIDE SEQUENCE [LARGE SCALE GENOMIC DNA]</scope>
    <source>
        <strain evidence="2">wild type</strain>
    </source>
</reference>
<dbReference type="Ensembl" id="ENSCINT00000020150.1">
    <property type="protein sequence ID" value="ENSCINP00000020150.1"/>
    <property type="gene ID" value="ENSCING00000010030.1"/>
</dbReference>
<evidence type="ECO:0000313" key="2">
    <source>
        <dbReference type="Ensembl" id="ENSCINP00000020150.1"/>
    </source>
</evidence>
<feature type="compositionally biased region" description="Basic residues" evidence="1">
    <location>
        <begin position="93"/>
        <end position="102"/>
    </location>
</feature>
<reference evidence="3" key="1">
    <citation type="journal article" date="2002" name="Science">
        <title>The draft genome of Ciona intestinalis: insights into chordate and vertebrate origins.</title>
        <authorList>
            <person name="Dehal P."/>
            <person name="Satou Y."/>
            <person name="Campbell R.K."/>
            <person name="Chapman J."/>
            <person name="Degnan B."/>
            <person name="De Tomaso A."/>
            <person name="Davidson B."/>
            <person name="Di Gregorio A."/>
            <person name="Gelpke M."/>
            <person name="Goodstein D.M."/>
            <person name="Harafuji N."/>
            <person name="Hastings K.E."/>
            <person name="Ho I."/>
            <person name="Hotta K."/>
            <person name="Huang W."/>
            <person name="Kawashima T."/>
            <person name="Lemaire P."/>
            <person name="Martinez D."/>
            <person name="Meinertzhagen I.A."/>
            <person name="Necula S."/>
            <person name="Nonaka M."/>
            <person name="Putnam N."/>
            <person name="Rash S."/>
            <person name="Saiga H."/>
            <person name="Satake M."/>
            <person name="Terry A."/>
            <person name="Yamada L."/>
            <person name="Wang H.G."/>
            <person name="Awazu S."/>
            <person name="Azumi K."/>
            <person name="Boore J."/>
            <person name="Branno M."/>
            <person name="Chin-Bow S."/>
            <person name="DeSantis R."/>
            <person name="Doyle S."/>
            <person name="Francino P."/>
            <person name="Keys D.N."/>
            <person name="Haga S."/>
            <person name="Hayashi H."/>
            <person name="Hino K."/>
            <person name="Imai K.S."/>
            <person name="Inaba K."/>
            <person name="Kano S."/>
            <person name="Kobayashi K."/>
            <person name="Kobayashi M."/>
            <person name="Lee B.I."/>
            <person name="Makabe K.W."/>
            <person name="Manohar C."/>
            <person name="Matassi G."/>
            <person name="Medina M."/>
            <person name="Mochizuki Y."/>
            <person name="Mount S."/>
            <person name="Morishita T."/>
            <person name="Miura S."/>
            <person name="Nakayama A."/>
            <person name="Nishizaka S."/>
            <person name="Nomoto H."/>
            <person name="Ohta F."/>
            <person name="Oishi K."/>
            <person name="Rigoutsos I."/>
            <person name="Sano M."/>
            <person name="Sasaki A."/>
            <person name="Sasakura Y."/>
            <person name="Shoguchi E."/>
            <person name="Shin-i T."/>
            <person name="Spagnuolo A."/>
            <person name="Stainier D."/>
            <person name="Suzuki M.M."/>
            <person name="Tassy O."/>
            <person name="Takatori N."/>
            <person name="Tokuoka M."/>
            <person name="Yagi K."/>
            <person name="Yoshizaki F."/>
            <person name="Wada S."/>
            <person name="Zhang C."/>
            <person name="Hyatt P.D."/>
            <person name="Larimer F."/>
            <person name="Detter C."/>
            <person name="Doggett N."/>
            <person name="Glavina T."/>
            <person name="Hawkins T."/>
            <person name="Richardson P."/>
            <person name="Lucas S."/>
            <person name="Kohara Y."/>
            <person name="Levine M."/>
            <person name="Satoh N."/>
            <person name="Rokhsar D.S."/>
        </authorList>
    </citation>
    <scope>NUCLEOTIDE SEQUENCE [LARGE SCALE GENOMIC DNA]</scope>
</reference>
<dbReference type="HOGENOM" id="CLU_1622664_0_0_1"/>
<feature type="compositionally biased region" description="Polar residues" evidence="1">
    <location>
        <begin position="56"/>
        <end position="71"/>
    </location>
</feature>
<name>F6QHX9_CIOIN</name>
<proteinExistence type="predicted"/>
<reference evidence="2" key="3">
    <citation type="submission" date="2025-08" db="UniProtKB">
        <authorList>
            <consortium name="Ensembl"/>
        </authorList>
    </citation>
    <scope>IDENTIFICATION</scope>
</reference>
<dbReference type="InParanoid" id="F6QHX9"/>
<feature type="region of interest" description="Disordered" evidence="1">
    <location>
        <begin position="30"/>
        <end position="140"/>
    </location>
</feature>
<dbReference type="AlphaFoldDB" id="F6QHX9"/>